<comment type="similarity">
    <text evidence="12">Belongs to the cytochrome b561 family.</text>
</comment>
<organism evidence="15 16">
    <name type="scientific">Lysobacter panacisoli</name>
    <dbReference type="NCBI Taxonomy" id="1255263"/>
    <lineage>
        <taxon>Bacteria</taxon>
        <taxon>Pseudomonadati</taxon>
        <taxon>Pseudomonadota</taxon>
        <taxon>Gammaproteobacteria</taxon>
        <taxon>Lysobacterales</taxon>
        <taxon>Lysobacteraceae</taxon>
        <taxon>Lysobacter</taxon>
    </lineage>
</organism>
<evidence type="ECO:0000256" key="13">
    <source>
        <dbReference type="SAM" id="Phobius"/>
    </source>
</evidence>
<evidence type="ECO:0000313" key="16">
    <source>
        <dbReference type="Proteomes" id="UP001501083"/>
    </source>
</evidence>
<dbReference type="InterPro" id="IPR052168">
    <property type="entry name" value="Cytochrome_b561_oxidase"/>
</dbReference>
<keyword evidence="6 13" id="KW-0812">Transmembrane</keyword>
<keyword evidence="8" id="KW-0249">Electron transport</keyword>
<keyword evidence="3" id="KW-0813">Transport</keyword>
<dbReference type="EMBL" id="BAABKY010000002">
    <property type="protein sequence ID" value="GAA5076815.1"/>
    <property type="molecule type" value="Genomic_DNA"/>
</dbReference>
<evidence type="ECO:0000256" key="2">
    <source>
        <dbReference type="ARBA" id="ARBA00004651"/>
    </source>
</evidence>
<protein>
    <submittedName>
        <fullName evidence="15">Cytochrome b</fullName>
    </submittedName>
</protein>
<evidence type="ECO:0000256" key="4">
    <source>
        <dbReference type="ARBA" id="ARBA00022475"/>
    </source>
</evidence>
<evidence type="ECO:0000256" key="5">
    <source>
        <dbReference type="ARBA" id="ARBA00022617"/>
    </source>
</evidence>
<keyword evidence="7" id="KW-0479">Metal-binding</keyword>
<keyword evidence="10" id="KW-0408">Iron</keyword>
<dbReference type="PANTHER" id="PTHR30529">
    <property type="entry name" value="CYTOCHROME B561"/>
    <property type="match status" value="1"/>
</dbReference>
<evidence type="ECO:0000256" key="7">
    <source>
        <dbReference type="ARBA" id="ARBA00022723"/>
    </source>
</evidence>
<feature type="domain" description="Cytochrome b561 bacterial/Ni-hydrogenase" evidence="14">
    <location>
        <begin position="9"/>
        <end position="180"/>
    </location>
</feature>
<dbReference type="Proteomes" id="UP001501083">
    <property type="component" value="Unassembled WGS sequence"/>
</dbReference>
<feature type="transmembrane region" description="Helical" evidence="13">
    <location>
        <begin position="147"/>
        <end position="168"/>
    </location>
</feature>
<comment type="caution">
    <text evidence="15">The sequence shown here is derived from an EMBL/GenBank/DDBJ whole genome shotgun (WGS) entry which is preliminary data.</text>
</comment>
<sequence length="192" mass="21973">MILKNTDDRWGPISQLLHWLIVLLILGLGVVGLVMVELPKSPRYFWVYDLHKSFGLSVLALVALRLAWRFIAGAPRAVAGTPHWQERVASITHWLLYALTFAVPLSGWLYDSVSGLRPLRWFGLFKVPKLADPSQALKPLVRDWHEWLFWALIALVLVHAAAAFYHHLVQRDATLTRMLPRRRTTSPASEIR</sequence>
<comment type="cofactor">
    <cofactor evidence="1">
        <name>heme b</name>
        <dbReference type="ChEBI" id="CHEBI:60344"/>
    </cofactor>
</comment>
<feature type="transmembrane region" description="Helical" evidence="13">
    <location>
        <begin position="16"/>
        <end position="36"/>
    </location>
</feature>
<dbReference type="PANTHER" id="PTHR30529:SF7">
    <property type="entry name" value="CYTOCHROME B561 BACTERIAL_NI-HYDROGENASE DOMAIN-CONTAINING PROTEIN"/>
    <property type="match status" value="1"/>
</dbReference>
<evidence type="ECO:0000259" key="14">
    <source>
        <dbReference type="Pfam" id="PF01292"/>
    </source>
</evidence>
<dbReference type="RefSeq" id="WP_158985244.1">
    <property type="nucleotide sequence ID" value="NZ_BAABKY010000002.1"/>
</dbReference>
<evidence type="ECO:0000256" key="6">
    <source>
        <dbReference type="ARBA" id="ARBA00022692"/>
    </source>
</evidence>
<accession>A0ABP9LEL3</accession>
<gene>
    <name evidence="15" type="ORF">GCM10025759_21970</name>
</gene>
<keyword evidence="5" id="KW-0349">Heme</keyword>
<keyword evidence="16" id="KW-1185">Reference proteome</keyword>
<evidence type="ECO:0000256" key="8">
    <source>
        <dbReference type="ARBA" id="ARBA00022982"/>
    </source>
</evidence>
<dbReference type="Pfam" id="PF01292">
    <property type="entry name" value="Ni_hydr_CYTB"/>
    <property type="match status" value="1"/>
</dbReference>
<dbReference type="InterPro" id="IPR011577">
    <property type="entry name" value="Cyt_b561_bac/Ni-Hgenase"/>
</dbReference>
<dbReference type="InterPro" id="IPR016174">
    <property type="entry name" value="Di-haem_cyt_TM"/>
</dbReference>
<keyword evidence="9 13" id="KW-1133">Transmembrane helix</keyword>
<name>A0ABP9LEL3_9GAMM</name>
<evidence type="ECO:0000256" key="3">
    <source>
        <dbReference type="ARBA" id="ARBA00022448"/>
    </source>
</evidence>
<feature type="transmembrane region" description="Helical" evidence="13">
    <location>
        <begin position="56"/>
        <end position="79"/>
    </location>
</feature>
<comment type="subcellular location">
    <subcellularLocation>
        <location evidence="2">Cell membrane</location>
        <topology evidence="2">Multi-pass membrane protein</topology>
    </subcellularLocation>
</comment>
<keyword evidence="11 13" id="KW-0472">Membrane</keyword>
<evidence type="ECO:0000313" key="15">
    <source>
        <dbReference type="EMBL" id="GAA5076815.1"/>
    </source>
</evidence>
<proteinExistence type="inferred from homology"/>
<evidence type="ECO:0000256" key="11">
    <source>
        <dbReference type="ARBA" id="ARBA00023136"/>
    </source>
</evidence>
<keyword evidence="4" id="KW-1003">Cell membrane</keyword>
<evidence type="ECO:0000256" key="10">
    <source>
        <dbReference type="ARBA" id="ARBA00023004"/>
    </source>
</evidence>
<dbReference type="SUPFAM" id="SSF81342">
    <property type="entry name" value="Transmembrane di-heme cytochromes"/>
    <property type="match status" value="1"/>
</dbReference>
<evidence type="ECO:0000256" key="1">
    <source>
        <dbReference type="ARBA" id="ARBA00001970"/>
    </source>
</evidence>
<feature type="transmembrane region" description="Helical" evidence="13">
    <location>
        <begin position="91"/>
        <end position="110"/>
    </location>
</feature>
<dbReference type="Gene3D" id="1.20.950.20">
    <property type="entry name" value="Transmembrane di-heme cytochromes, Chain C"/>
    <property type="match status" value="2"/>
</dbReference>
<evidence type="ECO:0000256" key="9">
    <source>
        <dbReference type="ARBA" id="ARBA00022989"/>
    </source>
</evidence>
<evidence type="ECO:0000256" key="12">
    <source>
        <dbReference type="ARBA" id="ARBA00037975"/>
    </source>
</evidence>
<reference evidence="16" key="1">
    <citation type="journal article" date="2019" name="Int. J. Syst. Evol. Microbiol.">
        <title>The Global Catalogue of Microorganisms (GCM) 10K type strain sequencing project: providing services to taxonomists for standard genome sequencing and annotation.</title>
        <authorList>
            <consortium name="The Broad Institute Genomics Platform"/>
            <consortium name="The Broad Institute Genome Sequencing Center for Infectious Disease"/>
            <person name="Wu L."/>
            <person name="Ma J."/>
        </authorList>
    </citation>
    <scope>NUCLEOTIDE SEQUENCE [LARGE SCALE GENOMIC DNA]</scope>
    <source>
        <strain evidence="16">JCM 19212</strain>
    </source>
</reference>